<gene>
    <name evidence="1" type="ORF">PFISCL1PPCAC_13060</name>
    <name evidence="2" type="ORF">PFISCL1PPCAC_19874</name>
    <name evidence="3" type="ORF">PFISCL1PPCAC_19955</name>
</gene>
<accession>A0AAV5WD81</accession>
<name>A0AAV5WD81_9BILA</name>
<dbReference type="AlphaFoldDB" id="A0AAV5WD81"/>
<reference evidence="3" key="1">
    <citation type="submission" date="2023-10" db="EMBL/GenBank/DDBJ databases">
        <title>Genome assembly of Pristionchus species.</title>
        <authorList>
            <person name="Yoshida K."/>
            <person name="Sommer R.J."/>
        </authorList>
    </citation>
    <scope>NUCLEOTIDE SEQUENCE</scope>
    <source>
        <strain evidence="3">RS5133</strain>
    </source>
</reference>
<keyword evidence="4" id="KW-1185">Reference proteome</keyword>
<feature type="non-terminal residue" evidence="3">
    <location>
        <position position="303"/>
    </location>
</feature>
<evidence type="ECO:0000313" key="2">
    <source>
        <dbReference type="EMBL" id="GMT28577.1"/>
    </source>
</evidence>
<dbReference type="Proteomes" id="UP001432322">
    <property type="component" value="Unassembled WGS sequence"/>
</dbReference>
<evidence type="ECO:0008006" key="5">
    <source>
        <dbReference type="Google" id="ProtNLM"/>
    </source>
</evidence>
<protein>
    <recommendedName>
        <fullName evidence="5">NAD(P)H-hydrate epimerase</fullName>
    </recommendedName>
</protein>
<comment type="caution">
    <text evidence="3">The sequence shown here is derived from an EMBL/GenBank/DDBJ whole genome shotgun (WGS) entry which is preliminary data.</text>
</comment>
<dbReference type="EMBL" id="BTSY01000004">
    <property type="protein sequence ID" value="GMT21763.1"/>
    <property type="molecule type" value="Genomic_DNA"/>
</dbReference>
<evidence type="ECO:0000313" key="3">
    <source>
        <dbReference type="EMBL" id="GMT28658.1"/>
    </source>
</evidence>
<evidence type="ECO:0000313" key="1">
    <source>
        <dbReference type="EMBL" id="GMT21763.1"/>
    </source>
</evidence>
<evidence type="ECO:0000313" key="4">
    <source>
        <dbReference type="Proteomes" id="UP001432322"/>
    </source>
</evidence>
<sequence length="303" mass="34799">MFSSARVVALLAHRLGIDPDVSSASREERKLADRFVALLKEAEVGSLFYDEKEEMYPLDVEDYQGDPEWTEEDLDLLNDPPNPDRKRFHFSKGNATLETILLAAKYYRSTTHKAHRSLDSMKNTFRFIGHENDLRKMELFAKEADEQSTRRVGRILGLQLISNELEERARKEMEDGFSLHDVDLMVMAMEINREGSYVDTFQASSSFVDRFKRKARIGSRHITKFIAKRNHVEEEKLKKEASDFVASIKIELSNRLPSTICNADQTGFLKEMHSKRSLAPIGDKTVVRCVQSKSSLTHSYTVM</sequence>
<proteinExistence type="predicted"/>
<dbReference type="EMBL" id="BTSY01000005">
    <property type="protein sequence ID" value="GMT28658.1"/>
    <property type="molecule type" value="Genomic_DNA"/>
</dbReference>
<organism evidence="3 4">
    <name type="scientific">Pristionchus fissidentatus</name>
    <dbReference type="NCBI Taxonomy" id="1538716"/>
    <lineage>
        <taxon>Eukaryota</taxon>
        <taxon>Metazoa</taxon>
        <taxon>Ecdysozoa</taxon>
        <taxon>Nematoda</taxon>
        <taxon>Chromadorea</taxon>
        <taxon>Rhabditida</taxon>
        <taxon>Rhabditina</taxon>
        <taxon>Diplogasteromorpha</taxon>
        <taxon>Diplogasteroidea</taxon>
        <taxon>Neodiplogasteridae</taxon>
        <taxon>Pristionchus</taxon>
    </lineage>
</organism>
<dbReference type="EMBL" id="BTSY01000005">
    <property type="protein sequence ID" value="GMT28577.1"/>
    <property type="molecule type" value="Genomic_DNA"/>
</dbReference>